<dbReference type="GO" id="GO:0032040">
    <property type="term" value="C:small-subunit processome"/>
    <property type="evidence" value="ECO:0007669"/>
    <property type="project" value="InterPro"/>
</dbReference>
<dbReference type="SMART" id="SM00320">
    <property type="entry name" value="WD40"/>
    <property type="match status" value="11"/>
</dbReference>
<feature type="repeat" description="WD" evidence="3">
    <location>
        <begin position="624"/>
        <end position="665"/>
    </location>
</feature>
<dbReference type="EMBL" id="JAKCXM010000069">
    <property type="protein sequence ID" value="KAJ0404106.1"/>
    <property type="molecule type" value="Genomic_DNA"/>
</dbReference>
<dbReference type="PROSITE" id="PS50082">
    <property type="entry name" value="WD_REPEATS_2"/>
    <property type="match status" value="2"/>
</dbReference>
<dbReference type="SUPFAM" id="SSF50998">
    <property type="entry name" value="Quinoprotein alcohol dehydrogenase-like"/>
    <property type="match status" value="1"/>
</dbReference>
<evidence type="ECO:0000259" key="6">
    <source>
        <dbReference type="Pfam" id="PF25171"/>
    </source>
</evidence>
<dbReference type="GO" id="GO:0034388">
    <property type="term" value="C:Pwp2p-containing subcomplex of 90S preribosome"/>
    <property type="evidence" value="ECO:0007669"/>
    <property type="project" value="TreeGrafter"/>
</dbReference>
<evidence type="ECO:0000256" key="1">
    <source>
        <dbReference type="ARBA" id="ARBA00022574"/>
    </source>
</evidence>
<feature type="region of interest" description="Disordered" evidence="4">
    <location>
        <begin position="843"/>
        <end position="895"/>
    </location>
</feature>
<gene>
    <name evidence="7" type="ORF">P43SY_000890</name>
</gene>
<protein>
    <recommendedName>
        <fullName evidence="9">Small-subunit processome Utp21 domain-containing protein</fullName>
    </recommendedName>
</protein>
<organism evidence="7 8">
    <name type="scientific">Pythium insidiosum</name>
    <name type="common">Pythiosis disease agent</name>
    <dbReference type="NCBI Taxonomy" id="114742"/>
    <lineage>
        <taxon>Eukaryota</taxon>
        <taxon>Sar</taxon>
        <taxon>Stramenopiles</taxon>
        <taxon>Oomycota</taxon>
        <taxon>Peronosporomycetes</taxon>
        <taxon>Pythiales</taxon>
        <taxon>Pythiaceae</taxon>
        <taxon>Pythium</taxon>
    </lineage>
</organism>
<dbReference type="InterPro" id="IPR007319">
    <property type="entry name" value="WDR36/Utp21_C"/>
</dbReference>
<dbReference type="InterPro" id="IPR001680">
    <property type="entry name" value="WD40_rpt"/>
</dbReference>
<proteinExistence type="predicted"/>
<dbReference type="FunFam" id="2.130.10.10:FF:000109">
    <property type="entry name" value="WD repeat domain 36"/>
    <property type="match status" value="1"/>
</dbReference>
<dbReference type="Gene3D" id="2.130.10.10">
    <property type="entry name" value="YVTN repeat-like/Quinoprotein amine dehydrogenase"/>
    <property type="match status" value="2"/>
</dbReference>
<evidence type="ECO:0000313" key="8">
    <source>
        <dbReference type="Proteomes" id="UP001209570"/>
    </source>
</evidence>
<evidence type="ECO:0008006" key="9">
    <source>
        <dbReference type="Google" id="ProtNLM"/>
    </source>
</evidence>
<dbReference type="GO" id="GO:0006364">
    <property type="term" value="P:rRNA processing"/>
    <property type="evidence" value="ECO:0007669"/>
    <property type="project" value="InterPro"/>
</dbReference>
<feature type="compositionally biased region" description="Acidic residues" evidence="4">
    <location>
        <begin position="871"/>
        <end position="890"/>
    </location>
</feature>
<keyword evidence="1 3" id="KW-0853">WD repeat</keyword>
<dbReference type="PROSITE" id="PS00678">
    <property type="entry name" value="WD_REPEATS_1"/>
    <property type="match status" value="1"/>
</dbReference>
<feature type="compositionally biased region" description="Basic and acidic residues" evidence="4">
    <location>
        <begin position="843"/>
        <end position="856"/>
    </location>
</feature>
<keyword evidence="2" id="KW-0677">Repeat</keyword>
<dbReference type="PROSITE" id="PS50294">
    <property type="entry name" value="WD_REPEATS_REGION"/>
    <property type="match status" value="1"/>
</dbReference>
<accession>A0AAD5LKK7</accession>
<keyword evidence="8" id="KW-1185">Reference proteome</keyword>
<dbReference type="Pfam" id="PF25171">
    <property type="entry name" value="Beta-prop_WDR36-Utp21_1st"/>
    <property type="match status" value="1"/>
</dbReference>
<evidence type="ECO:0000259" key="5">
    <source>
        <dbReference type="Pfam" id="PF04192"/>
    </source>
</evidence>
<feature type="domain" description="WDR36/Utp21 C-terminal" evidence="5">
    <location>
        <begin position="776"/>
        <end position="1061"/>
    </location>
</feature>
<dbReference type="InterPro" id="IPR015943">
    <property type="entry name" value="WD40/YVTN_repeat-like_dom_sf"/>
</dbReference>
<evidence type="ECO:0000256" key="2">
    <source>
        <dbReference type="ARBA" id="ARBA00022737"/>
    </source>
</evidence>
<dbReference type="AlphaFoldDB" id="A0AAD5LKK7"/>
<feature type="region of interest" description="Disordered" evidence="4">
    <location>
        <begin position="727"/>
        <end position="773"/>
    </location>
</feature>
<dbReference type="InterPro" id="IPR019775">
    <property type="entry name" value="WD40_repeat_CS"/>
</dbReference>
<evidence type="ECO:0000256" key="3">
    <source>
        <dbReference type="PROSITE-ProRule" id="PRU00221"/>
    </source>
</evidence>
<dbReference type="PANTHER" id="PTHR22840">
    <property type="entry name" value="WD REPEAT-CONTAINING PROTEIN 36"/>
    <property type="match status" value="1"/>
</dbReference>
<dbReference type="InterPro" id="IPR059157">
    <property type="entry name" value="WDR36-Utp21_N"/>
</dbReference>
<dbReference type="Proteomes" id="UP001209570">
    <property type="component" value="Unassembled WGS sequence"/>
</dbReference>
<evidence type="ECO:0000256" key="4">
    <source>
        <dbReference type="SAM" id="MobiDB-lite"/>
    </source>
</evidence>
<dbReference type="Pfam" id="PF25168">
    <property type="entry name" value="Beta-prop_WDR36-Utp21_2nd"/>
    <property type="match status" value="1"/>
</dbReference>
<dbReference type="InterPro" id="IPR011047">
    <property type="entry name" value="Quinoprotein_ADH-like_sf"/>
</dbReference>
<comment type="caution">
    <text evidence="7">The sequence shown here is derived from an EMBL/GenBank/DDBJ whole genome shotgun (WGS) entry which is preliminary data.</text>
</comment>
<dbReference type="PANTHER" id="PTHR22840:SF12">
    <property type="entry name" value="WD REPEAT-CONTAINING PROTEIN 36"/>
    <property type="match status" value="1"/>
</dbReference>
<name>A0AAD5LKK7_PYTIN</name>
<reference evidence="7" key="1">
    <citation type="submission" date="2021-12" db="EMBL/GenBank/DDBJ databases">
        <title>Prjna785345.</title>
        <authorList>
            <person name="Rujirawat T."/>
            <person name="Krajaejun T."/>
        </authorList>
    </citation>
    <scope>NUCLEOTIDE SEQUENCE</scope>
    <source>
        <strain evidence="7">Pi057C3</strain>
    </source>
</reference>
<feature type="domain" description="WDR36/Utp21 N-terminal" evidence="6">
    <location>
        <begin position="50"/>
        <end position="317"/>
    </location>
</feature>
<feature type="repeat" description="WD" evidence="3">
    <location>
        <begin position="541"/>
        <end position="582"/>
    </location>
</feature>
<evidence type="ECO:0000313" key="7">
    <source>
        <dbReference type="EMBL" id="KAJ0404106.1"/>
    </source>
</evidence>
<sequence length="1066" mass="117934">MAETTMTTTTATALSACQHSRLLQSFRAIGMIVDELPIVWYSMGKESFATASLGKSFVVYKCDKLTPVLVSPQLPKKIAALDVLPKKQLTFTACGRDILVWRRVKHVHTLAGHRGDIKQLLTVGNLLFSMDDKHTIRFWDLETMELMNELTFPPDFTPTVMMHPMTYLNKILVGSEEGALQLWNVRTMKCIYTFKGWSSAVTTIQQSPAVDVVGIGLASGRIVMHHLQLDRLVMDFAQEQGRVTALSFRTDSSGAPFVVSGTTTGDIAVWNLESKRLESVISGAHESGVITSLVFLQNEPILLSTGTDNAIKMWIFDHLTGGTARLLKSREGHTAPPTRIRYYGNNTLATMADGADGTSCQILSAGQDRAFRVFHTAREQQSTELSQGPMLKKAKKLHVRVEDLKLPPITQFAAMETRERDWANVLTCHENEMAAYVWRFEHRAIGKKVLRQFDPSDRVTPGSEEDLRRQKTQATCVAISTCGHYALVGSVGGAVFRYNMQSGEKRGSYPTAATPKPTLIRSLTLPGSDVSHLTAADESAAHAHDGPVSGVVVDALNAHAISAGIDGKLKWWDFRSQQLVYELSTASSIAQIELHRDSHLLAVACDDHVIRVYDVSTRRLVRRFQGHTHRITDLHFSRDARWLFTSSADATLRVWDMPTAKCIDWVKFHKPVTGLAVSPTGEFLATTHVGHVGIYLWANRSYFTDVLLDSEPREPVRLDMPAPLNEVENDDALGYGSERNPHVVAGASSSDATAENGDAKTTEGDSESQAKDVTPLDASLITLSTAPRAFWETLFHLELIKKRNKPIEPPKAPEKAPFFLQTARKDDVTPTFVPLAELKKTAKNDGADAADAAKPDDAEDDEPAMAGWGVGDDDEEWGPTGDDDDDDEEERVTASGVAEPVAAGSRIFKSAGMTTTRCKLAMLLAECADEAADDEEDVMAAPEDAACYVRSRFHRVAAYLQTLSASAVDVELNTLCMGDFDEEGKALVGLFLEFLEAEMATRRHFQVLQAYLNRFLKLYEQLLVADAELLRRVEALCNVQQQQWEHLQQLLHNNLCLVQYFSKIQM</sequence>
<dbReference type="Pfam" id="PF04192">
    <property type="entry name" value="Utp21"/>
    <property type="match status" value="1"/>
</dbReference>